<feature type="region of interest" description="Disordered" evidence="2">
    <location>
        <begin position="296"/>
        <end position="324"/>
    </location>
</feature>
<proteinExistence type="predicted"/>
<dbReference type="SMART" id="SM00343">
    <property type="entry name" value="ZnF_C2HC"/>
    <property type="match status" value="3"/>
</dbReference>
<dbReference type="Pfam" id="PF23057">
    <property type="entry name" value="RBD_ZCCHC3_1st"/>
    <property type="match status" value="1"/>
</dbReference>
<dbReference type="SUPFAM" id="SSF57756">
    <property type="entry name" value="Retrovirus zinc finger-like domains"/>
    <property type="match status" value="1"/>
</dbReference>
<dbReference type="Gene3D" id="4.10.60.10">
    <property type="entry name" value="Zinc finger, CCHC-type"/>
    <property type="match status" value="1"/>
</dbReference>
<dbReference type="InterPro" id="IPR036875">
    <property type="entry name" value="Znf_CCHC_sf"/>
</dbReference>
<dbReference type="InterPro" id="IPR042509">
    <property type="entry name" value="ZCCHC3"/>
</dbReference>
<keyword evidence="1" id="KW-0862">Zinc</keyword>
<keyword evidence="1" id="KW-0479">Metal-binding</keyword>
<feature type="region of interest" description="Disordered" evidence="2">
    <location>
        <begin position="354"/>
        <end position="500"/>
    </location>
</feature>
<dbReference type="PANTHER" id="PTHR22639">
    <property type="entry name" value="GAG-RELATED PROTEIN"/>
    <property type="match status" value="1"/>
</dbReference>
<feature type="domain" description="CCHC-type" evidence="3">
    <location>
        <begin position="226"/>
        <end position="241"/>
    </location>
</feature>
<sequence length="535" mass="57401">MVVKQPPQTAFFAGLRNSLRFVFKDRERQFGNREWFVRTVIVAGLKVDPAQIFCLQWNAADGGYDVTLNSQLQYDQVQATFEEKAELEPFSRFRVVPLCQRNLKIVTVQVYNPYVGDEAVAEFLRRYGQVDTQTKYLRDSFGIWTGRRQFRVLLGEDPDSADGLRHPPAYFSIGADRGFLFYSGQPVFCRQCRSFGHLATGCVQVRCRNCGGTGHGAASCEAQRTCHGCGGGGHLRRDCPSFARTYAAVAGGSETHKLRPLEEVLQEVCEAKRGLGTGAAVLAAEVAVASPVKEGLMTEGDVPGRRDAEGGADSSDVGVDREGVGAGLSLGDSLPLVGSWADCAVSSEEGDMAETVVSATGGVRRPRDSSGGDLTESSAEVVPSESRVKGRRRRKKQREGTVQMMDHACDEERPSTSSGHSGVLDVDSGQDDSGSGSDVREGVPAPPGRYHRMDKVAEGEGGSSVDTLDSVRTDETVDGAGSAERGSLSPLSPPRSVFEAEPPSSVAYLYECEGYRSEGSVGSGIEGPLGETERA</sequence>
<name>A0A0F8B0L1_LARCR</name>
<dbReference type="PROSITE" id="PS50158">
    <property type="entry name" value="ZF_CCHC"/>
    <property type="match status" value="1"/>
</dbReference>
<feature type="compositionally biased region" description="Low complexity" evidence="2">
    <location>
        <begin position="421"/>
        <end position="437"/>
    </location>
</feature>
<accession>A0A0F8B0L1</accession>
<dbReference type="GO" id="GO:0003690">
    <property type="term" value="F:double-stranded DNA binding"/>
    <property type="evidence" value="ECO:0007669"/>
    <property type="project" value="InterPro"/>
</dbReference>
<dbReference type="PANTHER" id="PTHR22639:SF3">
    <property type="entry name" value="ZINC FINGER CCHC DOMAIN-CONTAINING PROTEIN 3"/>
    <property type="match status" value="1"/>
</dbReference>
<evidence type="ECO:0000256" key="1">
    <source>
        <dbReference type="PROSITE-ProRule" id="PRU00047"/>
    </source>
</evidence>
<dbReference type="EMBL" id="KQ042088">
    <property type="protein sequence ID" value="KKF19098.1"/>
    <property type="molecule type" value="Genomic_DNA"/>
</dbReference>
<dbReference type="GO" id="GO:0008270">
    <property type="term" value="F:zinc ion binding"/>
    <property type="evidence" value="ECO:0007669"/>
    <property type="project" value="UniProtKB-KW"/>
</dbReference>
<dbReference type="InterPro" id="IPR057811">
    <property type="entry name" value="RBD_ZCCHC3_2nd"/>
</dbReference>
<dbReference type="GO" id="GO:0002218">
    <property type="term" value="P:activation of innate immune response"/>
    <property type="evidence" value="ECO:0007669"/>
    <property type="project" value="InterPro"/>
</dbReference>
<gene>
    <name evidence="4" type="ORF">EH28_00888</name>
</gene>
<organism evidence="4">
    <name type="scientific">Larimichthys crocea</name>
    <name type="common">Large yellow croaker</name>
    <name type="synonym">Pseudosciaena crocea</name>
    <dbReference type="NCBI Taxonomy" id="215358"/>
    <lineage>
        <taxon>Eukaryota</taxon>
        <taxon>Metazoa</taxon>
        <taxon>Chordata</taxon>
        <taxon>Craniata</taxon>
        <taxon>Vertebrata</taxon>
        <taxon>Euteleostomi</taxon>
        <taxon>Actinopterygii</taxon>
        <taxon>Neopterygii</taxon>
        <taxon>Teleostei</taxon>
        <taxon>Neoteleostei</taxon>
        <taxon>Acanthomorphata</taxon>
        <taxon>Eupercaria</taxon>
        <taxon>Sciaenidae</taxon>
        <taxon>Larimichthys</taxon>
    </lineage>
</organism>
<keyword evidence="1" id="KW-0863">Zinc-finger</keyword>
<dbReference type="AlphaFoldDB" id="A0A0F8B0L1"/>
<evidence type="ECO:0000313" key="4">
    <source>
        <dbReference type="EMBL" id="KKF19098.1"/>
    </source>
</evidence>
<reference evidence="4" key="1">
    <citation type="journal article" date="2015" name="PLoS Genet.">
        <title>Genome Sequencing of the Perciform Fish Larimichthys crocea Provides Insights into Molecular and Genetic Mechanisms of Stress Adaptation.</title>
        <authorList>
            <person name="Ao J."/>
            <person name="Mu Y."/>
            <person name="Xiang L.X."/>
            <person name="Fan D."/>
            <person name="Feng M."/>
            <person name="Zhang S."/>
            <person name="Shi Q."/>
            <person name="Zhu L.Y."/>
            <person name="Li T."/>
            <person name="Ding Y."/>
            <person name="Nie L."/>
            <person name="Li Q."/>
            <person name="Dong W.R."/>
            <person name="Jiang L."/>
            <person name="Sun B."/>
            <person name="Zhang X."/>
            <person name="Li M."/>
            <person name="Zhang H.Q."/>
            <person name="Xie S."/>
            <person name="Zhu Y."/>
            <person name="Jiang X."/>
            <person name="Wang X."/>
            <person name="Mu P."/>
            <person name="Chen W."/>
            <person name="Yue Z."/>
            <person name="Wang Z."/>
            <person name="Wang J."/>
            <person name="Shao J.Z."/>
            <person name="Chen X."/>
        </authorList>
    </citation>
    <scope>NUCLEOTIDE SEQUENCE [LARGE SCALE GENOMIC DNA]</scope>
    <source>
        <strain evidence="4">SSNF</strain>
        <tissue evidence="4">Blood</tissue>
    </source>
</reference>
<dbReference type="InterPro" id="IPR001878">
    <property type="entry name" value="Znf_CCHC"/>
</dbReference>
<dbReference type="InterPro" id="IPR057810">
    <property type="entry name" value="RBD_ZCCHC3_1st"/>
</dbReference>
<evidence type="ECO:0000259" key="3">
    <source>
        <dbReference type="PROSITE" id="PS50158"/>
    </source>
</evidence>
<protein>
    <submittedName>
        <fullName evidence="4">Zinc finger CCHC domain-containing protein 3</fullName>
    </submittedName>
</protein>
<evidence type="ECO:0000256" key="2">
    <source>
        <dbReference type="SAM" id="MobiDB-lite"/>
    </source>
</evidence>
<dbReference type="Pfam" id="PF23058">
    <property type="entry name" value="RBD_ZCCHC3_2nd"/>
    <property type="match status" value="1"/>
</dbReference>
<dbReference type="GO" id="GO:0003723">
    <property type="term" value="F:RNA binding"/>
    <property type="evidence" value="ECO:0007669"/>
    <property type="project" value="InterPro"/>
</dbReference>